<sequence>MKAIGIVGVGYIGSLFLDELLDAGYDVSVVDVDDEQVRAATERGASHADTPAELARSTDAVVVALPGSPEVEATMDGEDGLLAGLEAGQVLVDATTTLPETSVACERLCRERGAQFVEAPITGGSPRPGYHVMVGGSETAYGAAREILDVICDDHVRIGDVGDATVFKLALQLRYAGQQAVDAEVVEFCRDNGVDPAPLNEFLELGVWDRYFTGEYEQAIQGLGGLEIWHKDVGYARQVARENGTALPLAAVVHEAYKATVRRVEEDEGHAAAVIEYWRTLNDAEDRDAR</sequence>
<dbReference type="InterPro" id="IPR013328">
    <property type="entry name" value="6PGD_dom2"/>
</dbReference>
<protein>
    <submittedName>
        <fullName evidence="5">3-hydroxyisobutyrate dehydrogenase/2-hydroxy-3-oxopropionate reductase</fullName>
    </submittedName>
</protein>
<name>A0A1I6KJG6_9EURY</name>
<keyword evidence="1" id="KW-0560">Oxidoreductase</keyword>
<dbReference type="Gene3D" id="1.10.1040.10">
    <property type="entry name" value="N-(1-d-carboxylethyl)-l-norvaline Dehydrogenase, domain 2"/>
    <property type="match status" value="1"/>
</dbReference>
<dbReference type="Pfam" id="PF14833">
    <property type="entry name" value="NAD_binding_11"/>
    <property type="match status" value="1"/>
</dbReference>
<dbReference type="PANTHER" id="PTHR22981:SF84">
    <property type="entry name" value="3-HYDROXYISOBUTYRATE DEHYDROGENASE"/>
    <property type="match status" value="1"/>
</dbReference>
<dbReference type="Pfam" id="PF03446">
    <property type="entry name" value="NAD_binding_2"/>
    <property type="match status" value="1"/>
</dbReference>
<dbReference type="InterPro" id="IPR015815">
    <property type="entry name" value="HIBADH-related"/>
</dbReference>
<evidence type="ECO:0000256" key="2">
    <source>
        <dbReference type="ARBA" id="ARBA00023027"/>
    </source>
</evidence>
<feature type="domain" description="6-phosphogluconate dehydrogenase NADP-binding" evidence="3">
    <location>
        <begin position="4"/>
        <end position="154"/>
    </location>
</feature>
<dbReference type="GO" id="GO:0051287">
    <property type="term" value="F:NAD binding"/>
    <property type="evidence" value="ECO:0007669"/>
    <property type="project" value="InterPro"/>
</dbReference>
<accession>A0A1I6KJG6</accession>
<dbReference type="GO" id="GO:0050661">
    <property type="term" value="F:NADP binding"/>
    <property type="evidence" value="ECO:0007669"/>
    <property type="project" value="InterPro"/>
</dbReference>
<dbReference type="PANTHER" id="PTHR22981">
    <property type="entry name" value="3-HYDROXYISOBUTYRATE DEHYDROGENASE-RELATED"/>
    <property type="match status" value="1"/>
</dbReference>
<dbReference type="SUPFAM" id="SSF48179">
    <property type="entry name" value="6-phosphogluconate dehydrogenase C-terminal domain-like"/>
    <property type="match status" value="1"/>
</dbReference>
<dbReference type="Gene3D" id="3.40.50.720">
    <property type="entry name" value="NAD(P)-binding Rossmann-like Domain"/>
    <property type="match status" value="1"/>
</dbReference>
<proteinExistence type="predicted"/>
<feature type="domain" description="3-hydroxyisobutyrate dehydrogenase-like NAD-binding" evidence="4">
    <location>
        <begin position="162"/>
        <end position="274"/>
    </location>
</feature>
<evidence type="ECO:0000313" key="6">
    <source>
        <dbReference type="Proteomes" id="UP000199062"/>
    </source>
</evidence>
<dbReference type="PIRSF" id="PIRSF000103">
    <property type="entry name" value="HIBADH"/>
    <property type="match status" value="1"/>
</dbReference>
<dbReference type="AlphaFoldDB" id="A0A1I6KJG6"/>
<evidence type="ECO:0000256" key="1">
    <source>
        <dbReference type="ARBA" id="ARBA00023002"/>
    </source>
</evidence>
<dbReference type="SUPFAM" id="SSF51735">
    <property type="entry name" value="NAD(P)-binding Rossmann-fold domains"/>
    <property type="match status" value="1"/>
</dbReference>
<organism evidence="5 6">
    <name type="scientific">Halomicrobium zhouii</name>
    <dbReference type="NCBI Taxonomy" id="767519"/>
    <lineage>
        <taxon>Archaea</taxon>
        <taxon>Methanobacteriati</taxon>
        <taxon>Methanobacteriota</taxon>
        <taxon>Stenosarchaea group</taxon>
        <taxon>Halobacteria</taxon>
        <taxon>Halobacteriales</taxon>
        <taxon>Haloarculaceae</taxon>
        <taxon>Halomicrobium</taxon>
    </lineage>
</organism>
<dbReference type="InterPro" id="IPR036291">
    <property type="entry name" value="NAD(P)-bd_dom_sf"/>
</dbReference>
<evidence type="ECO:0000259" key="3">
    <source>
        <dbReference type="Pfam" id="PF03446"/>
    </source>
</evidence>
<dbReference type="InterPro" id="IPR008927">
    <property type="entry name" value="6-PGluconate_DH-like_C_sf"/>
</dbReference>
<dbReference type="STRING" id="767519.SAMN05216559_0914"/>
<evidence type="ECO:0000259" key="4">
    <source>
        <dbReference type="Pfam" id="PF14833"/>
    </source>
</evidence>
<dbReference type="GO" id="GO:0008442">
    <property type="term" value="F:3-hydroxyisobutyrate dehydrogenase activity"/>
    <property type="evidence" value="ECO:0007669"/>
    <property type="project" value="TreeGrafter"/>
</dbReference>
<keyword evidence="2" id="KW-0520">NAD</keyword>
<dbReference type="InterPro" id="IPR029154">
    <property type="entry name" value="HIBADH-like_NADP-bd"/>
</dbReference>
<keyword evidence="6" id="KW-1185">Reference proteome</keyword>
<dbReference type="GO" id="GO:0006574">
    <property type="term" value="P:L-valine catabolic process"/>
    <property type="evidence" value="ECO:0007669"/>
    <property type="project" value="TreeGrafter"/>
</dbReference>
<evidence type="ECO:0000313" key="5">
    <source>
        <dbReference type="EMBL" id="SFR91367.1"/>
    </source>
</evidence>
<gene>
    <name evidence="5" type="ORF">SAMN05216559_0914</name>
</gene>
<dbReference type="InterPro" id="IPR006115">
    <property type="entry name" value="6PGDH_NADP-bd"/>
</dbReference>
<dbReference type="Proteomes" id="UP000199062">
    <property type="component" value="Unassembled WGS sequence"/>
</dbReference>
<dbReference type="EMBL" id="FOZK01000001">
    <property type="protein sequence ID" value="SFR91367.1"/>
    <property type="molecule type" value="Genomic_DNA"/>
</dbReference>
<reference evidence="5 6" key="1">
    <citation type="submission" date="2016-10" db="EMBL/GenBank/DDBJ databases">
        <authorList>
            <person name="de Groot N.N."/>
        </authorList>
    </citation>
    <scope>NUCLEOTIDE SEQUENCE [LARGE SCALE GENOMIC DNA]</scope>
    <source>
        <strain evidence="5 6">CGMCC 1.10457</strain>
    </source>
</reference>